<dbReference type="SMART" id="SM00406">
    <property type="entry name" value="IGv"/>
    <property type="match status" value="5"/>
</dbReference>
<feature type="region of interest" description="Disordered" evidence="6">
    <location>
        <begin position="3137"/>
        <end position="3184"/>
    </location>
</feature>
<feature type="region of interest" description="Disordered" evidence="6">
    <location>
        <begin position="1761"/>
        <end position="1846"/>
    </location>
</feature>
<dbReference type="Gene3D" id="2.60.40.10">
    <property type="entry name" value="Immunoglobulins"/>
    <property type="match status" value="20"/>
</dbReference>
<feature type="region of interest" description="Disordered" evidence="6">
    <location>
        <begin position="2237"/>
        <end position="2256"/>
    </location>
</feature>
<dbReference type="InterPro" id="IPR036179">
    <property type="entry name" value="Ig-like_dom_sf"/>
</dbReference>
<feature type="compositionally biased region" description="Polar residues" evidence="6">
    <location>
        <begin position="4490"/>
        <end position="4505"/>
    </location>
</feature>
<feature type="region of interest" description="Disordered" evidence="6">
    <location>
        <begin position="1995"/>
        <end position="2090"/>
    </location>
</feature>
<feature type="compositionally biased region" description="Basic and acidic residues" evidence="6">
    <location>
        <begin position="2321"/>
        <end position="2331"/>
    </location>
</feature>
<feature type="compositionally biased region" description="Basic and acidic residues" evidence="6">
    <location>
        <begin position="3382"/>
        <end position="3395"/>
    </location>
</feature>
<keyword evidence="7" id="KW-0812">Transmembrane</keyword>
<feature type="compositionally biased region" description="Basic and acidic residues" evidence="6">
    <location>
        <begin position="2032"/>
        <end position="2050"/>
    </location>
</feature>
<dbReference type="InterPro" id="IPR013106">
    <property type="entry name" value="Ig_V-set"/>
</dbReference>
<dbReference type="Proteomes" id="UP001152803">
    <property type="component" value="Unassembled WGS sequence"/>
</dbReference>
<evidence type="ECO:0000313" key="9">
    <source>
        <dbReference type="EMBL" id="KAJ8272065.1"/>
    </source>
</evidence>
<dbReference type="Pfam" id="PF07686">
    <property type="entry name" value="V-set"/>
    <property type="match status" value="2"/>
</dbReference>
<dbReference type="OrthoDB" id="442692at2759"/>
<dbReference type="InterPro" id="IPR033768">
    <property type="entry name" value="Hydin_ADK"/>
</dbReference>
<feature type="region of interest" description="Disordered" evidence="6">
    <location>
        <begin position="2263"/>
        <end position="2373"/>
    </location>
</feature>
<feature type="region of interest" description="Disordered" evidence="6">
    <location>
        <begin position="2134"/>
        <end position="2229"/>
    </location>
</feature>
<feature type="transmembrane region" description="Helical" evidence="7">
    <location>
        <begin position="4437"/>
        <end position="4457"/>
    </location>
</feature>
<keyword evidence="7" id="KW-1133">Transmembrane helix</keyword>
<dbReference type="SMART" id="SM00409">
    <property type="entry name" value="IG"/>
    <property type="match status" value="6"/>
</dbReference>
<evidence type="ECO:0000256" key="3">
    <source>
        <dbReference type="ARBA" id="ARBA00022490"/>
    </source>
</evidence>
<dbReference type="GO" id="GO:0005930">
    <property type="term" value="C:axoneme"/>
    <property type="evidence" value="ECO:0007669"/>
    <property type="project" value="TreeGrafter"/>
</dbReference>
<dbReference type="InterPro" id="IPR007110">
    <property type="entry name" value="Ig-like_dom"/>
</dbReference>
<feature type="compositionally biased region" description="Basic and acidic residues" evidence="6">
    <location>
        <begin position="1995"/>
        <end position="2024"/>
    </location>
</feature>
<feature type="region of interest" description="Disordered" evidence="6">
    <location>
        <begin position="3518"/>
        <end position="3544"/>
    </location>
</feature>
<feature type="region of interest" description="Disordered" evidence="6">
    <location>
        <begin position="4481"/>
        <end position="4505"/>
    </location>
</feature>
<keyword evidence="4" id="KW-0969">Cilium</keyword>
<dbReference type="SUPFAM" id="SSF48726">
    <property type="entry name" value="Immunoglobulin"/>
    <property type="match status" value="5"/>
</dbReference>
<reference evidence="9" key="1">
    <citation type="journal article" date="2023" name="Science">
        <title>Genome structures resolve the early diversification of teleost fishes.</title>
        <authorList>
            <person name="Parey E."/>
            <person name="Louis A."/>
            <person name="Montfort J."/>
            <person name="Bouchez O."/>
            <person name="Roques C."/>
            <person name="Iampietro C."/>
            <person name="Lluch J."/>
            <person name="Castinel A."/>
            <person name="Donnadieu C."/>
            <person name="Desvignes T."/>
            <person name="Floi Bucao C."/>
            <person name="Jouanno E."/>
            <person name="Wen M."/>
            <person name="Mejri S."/>
            <person name="Dirks R."/>
            <person name="Jansen H."/>
            <person name="Henkel C."/>
            <person name="Chen W.J."/>
            <person name="Zahm M."/>
            <person name="Cabau C."/>
            <person name="Klopp C."/>
            <person name="Thompson A.W."/>
            <person name="Robinson-Rechavi M."/>
            <person name="Braasch I."/>
            <person name="Lecointre G."/>
            <person name="Bobe J."/>
            <person name="Postlethwait J.H."/>
            <person name="Berthelot C."/>
            <person name="Roest Crollius H."/>
            <person name="Guiguen Y."/>
        </authorList>
    </citation>
    <scope>NUCLEOTIDE SEQUENCE</scope>
    <source>
        <strain evidence="9">Concon-B</strain>
    </source>
</reference>
<dbReference type="EMBL" id="JAFJMO010000007">
    <property type="protein sequence ID" value="KAJ8272065.1"/>
    <property type="molecule type" value="Genomic_DNA"/>
</dbReference>
<dbReference type="PANTHER" id="PTHR23053">
    <property type="entry name" value="DLEC1 DELETED IN LUNG AND ESOPHAGEAL CANCER 1"/>
    <property type="match status" value="1"/>
</dbReference>
<protein>
    <recommendedName>
        <fullName evidence="8">Ig-like domain-containing protein</fullName>
    </recommendedName>
</protein>
<dbReference type="Pfam" id="PF22544">
    <property type="entry name" value="HYDIN_VesB_CFA65-like_Ig"/>
    <property type="match status" value="1"/>
</dbReference>
<dbReference type="InterPro" id="IPR053879">
    <property type="entry name" value="HYDIN_VesB_CFA65-like_Ig"/>
</dbReference>
<dbReference type="PROSITE" id="PS50835">
    <property type="entry name" value="IG_LIKE"/>
    <property type="match status" value="4"/>
</dbReference>
<feature type="compositionally biased region" description="Gly residues" evidence="6">
    <location>
        <begin position="1774"/>
        <end position="1787"/>
    </location>
</feature>
<evidence type="ECO:0000256" key="4">
    <source>
        <dbReference type="ARBA" id="ARBA00023069"/>
    </source>
</evidence>
<keyword evidence="3" id="KW-0963">Cytoplasm</keyword>
<dbReference type="SUPFAM" id="SSF52540">
    <property type="entry name" value="P-loop containing nucleoside triphosphate hydrolases"/>
    <property type="match status" value="1"/>
</dbReference>
<keyword evidence="10" id="KW-1185">Reference proteome</keyword>
<name>A0A9Q1DJA9_CONCO</name>
<feature type="compositionally biased region" description="Polar residues" evidence="6">
    <location>
        <begin position="3167"/>
        <end position="3176"/>
    </location>
</feature>
<feature type="domain" description="Ig-like" evidence="8">
    <location>
        <begin position="4110"/>
        <end position="4217"/>
    </location>
</feature>
<dbReference type="InterPro" id="IPR033305">
    <property type="entry name" value="Hydin-like"/>
</dbReference>
<feature type="compositionally biased region" description="Basic and acidic residues" evidence="6">
    <location>
        <begin position="1649"/>
        <end position="1658"/>
    </location>
</feature>
<proteinExistence type="predicted"/>
<dbReference type="GO" id="GO:0003341">
    <property type="term" value="P:cilium movement"/>
    <property type="evidence" value="ECO:0007669"/>
    <property type="project" value="TreeGrafter"/>
</dbReference>
<comment type="subcellular location">
    <subcellularLocation>
        <location evidence="1">Cell projection</location>
        <location evidence="1">Cilium</location>
    </subcellularLocation>
    <subcellularLocation>
        <location evidence="2">Cytoplasm</location>
    </subcellularLocation>
</comment>
<keyword evidence="7" id="KW-0472">Membrane</keyword>
<feature type="region of interest" description="Disordered" evidence="6">
    <location>
        <begin position="942"/>
        <end position="1011"/>
    </location>
</feature>
<evidence type="ECO:0000256" key="1">
    <source>
        <dbReference type="ARBA" id="ARBA00004138"/>
    </source>
</evidence>
<dbReference type="Gene3D" id="3.40.50.300">
    <property type="entry name" value="P-loop containing nucleotide triphosphate hydrolases"/>
    <property type="match status" value="1"/>
</dbReference>
<evidence type="ECO:0000259" key="8">
    <source>
        <dbReference type="PROSITE" id="PS50835"/>
    </source>
</evidence>
<dbReference type="Pfam" id="PF17213">
    <property type="entry name" value="Hydin_ADK"/>
    <property type="match status" value="1"/>
</dbReference>
<feature type="compositionally biased region" description="Basic and acidic residues" evidence="6">
    <location>
        <begin position="1630"/>
        <end position="1639"/>
    </location>
</feature>
<dbReference type="InterPro" id="IPR027417">
    <property type="entry name" value="P-loop_NTPase"/>
</dbReference>
<evidence type="ECO:0000256" key="2">
    <source>
        <dbReference type="ARBA" id="ARBA00004496"/>
    </source>
</evidence>
<feature type="region of interest" description="Disordered" evidence="6">
    <location>
        <begin position="2841"/>
        <end position="2875"/>
    </location>
</feature>
<gene>
    <name evidence="9" type="ORF">COCON_G00109240</name>
</gene>
<feature type="domain" description="Ig-like" evidence="8">
    <location>
        <begin position="3824"/>
        <end position="3928"/>
    </location>
</feature>
<evidence type="ECO:0000256" key="6">
    <source>
        <dbReference type="SAM" id="MobiDB-lite"/>
    </source>
</evidence>
<feature type="compositionally biased region" description="Basic and acidic residues" evidence="6">
    <location>
        <begin position="1591"/>
        <end position="1602"/>
    </location>
</feature>
<feature type="compositionally biased region" description="Basic and acidic residues" evidence="6">
    <location>
        <begin position="2057"/>
        <end position="2090"/>
    </location>
</feature>
<organism evidence="9 10">
    <name type="scientific">Conger conger</name>
    <name type="common">Conger eel</name>
    <name type="synonym">Muraena conger</name>
    <dbReference type="NCBI Taxonomy" id="82655"/>
    <lineage>
        <taxon>Eukaryota</taxon>
        <taxon>Metazoa</taxon>
        <taxon>Chordata</taxon>
        <taxon>Craniata</taxon>
        <taxon>Vertebrata</taxon>
        <taxon>Euteleostomi</taxon>
        <taxon>Actinopterygii</taxon>
        <taxon>Neopterygii</taxon>
        <taxon>Teleostei</taxon>
        <taxon>Anguilliformes</taxon>
        <taxon>Congridae</taxon>
        <taxon>Conger</taxon>
    </lineage>
</organism>
<sequence>MEGEDIYISLYGGATDVNVRLERNSVIVERTYITMANQRTVAIVNRSDVIVHYQWKSQATEEEESQQKLRMHSQLQQEEEGEMEQFLWECGADPTLRDRLSLLSRTFQERRRQLQDDTPPFSHAHISLDPAEGDIWPNSSAEVNIIFKPTEARMYHLTVYCDITGRESRLPLRIKGEGIGPKLQFNFQLLDMGNIFINSSHTYEVLLSNKGLTDAPFRLVPPNSALGRCFSFSPSEGAVPPGACHSMEVSFCCRTLAVFTEEFLFSVEGNPQPVSLIFSGRVMGPTFHFSVPRLDFGDVAFGFPQTLTCCLNNTSLVPLTFGLRILGDGAGPPSVASVEQVSDLNRTEWGGGGARSDRPVEFSIAPSSGSLRAQGVLDVQVTLCSNTVRVYNLALVVDVHGVGEEVLALPVTARCVVPSVQLEPPMLEFERCFLGHPYYRSVKLTNESDLPACYGLLSQEYEESPSVLYSSPHPRGVLQPFSSVELPLVLQAKAVRHLQVTANIAVFGSKEPPLDLLLSCIGEGPVVHVSASELDFGSIPVLTDVCRTLRLSNQSPVLACFQALMARSRSQWRVEPSEGEVPAEGEVEVRLVAHLDDTLRFQDKLHLLIQDSQTHSIPVSATGRGTTIVSDRPFGPSLDLGAHFSSGPCQYHFRLTNRSRRLHQLYWMTEGFPQFRRRGNSRGSGAKRRDPLTPPTPLEDGPVFSLRPLRVDLPPGRTVDMVLEGSSDCPKVVQERLVCQAIVGQQCGKERIMAVDVRCHFVSPVLDLSPQELSFYVEKVPGLSLLPLFQPLVLQNVSSLPLCMELGLEEPFGLCDQEGDEAFFTSKSLVLAMGARVELWVRFDPCFRPDSVTRVAEAVLEVRYRDHPQRDGVALRGEVHFPNLHFSSRRLDFGCVLNHTEAQRELTMTNCSPLPVSYHWAFLVDQDHYSIREVEAPTLHVEGGVDKGGEESPENQTRQGPGSPGATEEPVSGGHPQDPQLDPEPQTSPTPPPQSAGQSTTLSLRPEDPPSVGVEQVFDILPIHGVLLPGESQQVSLTFYGHAHISGRALALCQVEGGPTYEVTLQGESSLASYSLDTTEIELGQQLFDRVAEAEVTLRNSGKVGLEFRALLEDQVLSPEDPLPGVPLVLPSKGHIAAMSEQKLTVYYLPGVPEVFHTTFDLQVSFFEAETITLRGEGIFPRVCLDLPRNLEEERYGSVLEEAREVLERERQREETLSRPQTGAVTLSMDDYVPTYDALLQMEVERLLVKENAELLQEEVGEESSDTPGSSSRWRKRLSRFLLPEYTLDFGCVIHGNVPTHIVKVTNTGPASVSFRADRRLLPSSGFSTELDRVRNLPYCETETFEVKFDPRGADLDLGQVDTVMPIQVVGGPWVQVRLRAVVTTPLLTISRETLHFGTIQCGQCQVITIQLSNQEPVPCMWGMVEEEAPKKKVDKHTPLHLRRKVRPAPRSPPSVFEVAPSSGVLLPGDRVNVQVKFSPAEGKQYSQRLMLSVAQSSQRPLLLVQGQGEEPRLEFSTPLLELGPTLPYSTGEEGEHDTQYLEEEKILRMMTGYDDKNLLLLPPRTPGEGLPPELLEYYKDQNALPLPEDQESKSLSAKEGESPVAGGKGGALEQDGETASPQPPLPGEPHTEEEKTAPPKDGTLSGELPKEAEDSKGRVGVGVGELVSNPVSRALARHMGLDLSPEGQAARNRLGVSVIVHGAPLSGKTATAVALAKHYGAACLSIDGAVLEAVSTGGSAAALQARELCARAALEHAQRSADETAQPVVDGQGAPGQGGPAQGAGGVLSVEALAQHTAEGSPGSEGKAGPSSLSTRNKNSIAMGKRTEGSQPATTSQPADSVALGPPMVQLHRPLSVSGSLAEHLGLMTCLLPEDLLVDILSERLQLSDCHRGVVIDGLETPYCRSLAEALQAVLRALSNRPYIYAVNLSHSYQALKKRESEERENQEREQQERVEREKQRLKEMDEEEYDALPQEERERVDLQHLEELRERRRREQERLEREQEERRQQEEQERLREEEEQRKKSKRGRKEPPKEDASGKKSQMDRKQSTASQRPESKLEVALRDGPKLSSEGIREERSPRPMRIRRESRWACLSEEDRLLLARFQLYEQSQELLSHALQYWDRAKGLLYTAPPLEALPPDPQDSAPDRRAPSSKKSRKEREKERERVERERERLKVELAPPSPGFLGGEATPEGAEKEPPPEGVPQILLPVSGRDHPSGVEILGSGRLPPLEEVLDGLGQGAKGPPIPPPFVYSVVSYPEQRAPPSAQESSAHFTFLAPPIPEDPAEDRKEAEPEPDPLSSAPQAKEESVTPSRGRVKKGESGRESQRERRRTGKRSTRSTESRSPSLSAATGLSDTEHSSRTGESQQELNQRLTSFHWIVPPRGEVSLKLGFQSSVPGRFEQSLNFELTGTRRRYQLHCRGVCAFPAISQDYKMVFAHSKKALQSDDSLHKTYILQSGVYDFGPLLCRKSRERYKEGTYPENMEKLVMHNCSQLDTEVHFCFQHDTKATTFLLDPPSMTLKPNEKQELKVWAYPTAPGLFEDRLVCCVKDNPDPALFPLACRGVRLELELDRKNVHFDKGLTLRNATPLSAAWRLVGVDKLGEEFSVAQDHGIVPPRSEFCLQMHFRSAKAANLKRAVSMEVSDVENILGLVQTEHIQIQAEAYDVALDISFPKGADGGLDFGTLKVSDEAKLSVTLKNRGKYEIAFKFVLKSPDPGLSELDSMFSITPQKGSLNPNERPTPVQVLFRHNQEVFARDQQLLYCQVIEPNLAEGGETIACIPIKVSLQSVFSKYSVMPSTDINFGPLVYGSRKTRTFTVENKGHFEIRFTISRMSKDQPLATQKKGIGPLKRSRSRESQSSKNSRARRHDFVQKEAAAAAQTRITMGVFTVSPGFGALAPGAQQVVTVDCVADQTGKWEEFLVLDVADRDPSDHPDGVPYQLAAEVCVPEILCRDFSSIFEEHRICRSSQLLQGEQYRQAPGVYLQEENRFIFNNVLVGRPARARFRISNMGKVPCEINLAVKSAHTKTQMRSGDVFEVSPAKMSIPSYSHAFAVLTFCPQAIQTYSGLFEATLEGTPSVLQMVRCKALVFDVAGEGNLPCVSVVRPTLRDPQGAPLLQFQRVLMGRAHVPAPGAEERRDCAGTGQHPSAGQNGRVHPEGFPNTVCTSMASSDLHSDPGADQQVAHMASLVLVPGQQAEFEVEFRPTSAQTFESSMDLVVTDNQYEETVVCLAGEGYCDIITLDNLGSRPRQEQDSEDLSSDLLNFGDCHVGRAYQETFTLTNHSSSEVLRFEWPADIPQVRFSPQAGHLHAGCAKEVTVVFCSAQPLVLEARPVRCRVSRISFQNPVDQVPDWDDRQRTVKWVDAGKQGPSPGPAKKKVLETDPEPEHSVLENSSRELELLISAVCDYAQFSCPTDPIRFRDTLLYQTRAFQILLCNEGKVGLEFSWQVLMERCGKSDSFAHTGGPQHAPFSLEPSAGVIPRQHPDLQPLLLPLELAEFEGRLVCSVPNLKEEQDPVLARQAPPDMRGPRGAPPKGALDPNTRVIEIPSVGIGTPASRVFGVLNPTRKPYSFRWRCEDGCPSPFRCPTSKGSIQPGKKVEVCFEFVARALGTVESFWTFQVPEQGVSVPFLLAGTAREPTVYLEHAHLHLGTLLLGREVCQAVYLVNGEDVPFESSRSYRCQPCVMAVGVISFILVLLLVIPSVSPPVLSATESSLSIIEGRFGDSVTLPCDGSAHSHLPDDQLDVLWKTDQNTVAHYSGGKLVVGSHFSGRVRFPTERILRRDFSINISSVKSSDEGKYECVVKNEHYLKDVKLHVLPPRFSRPLPVAVNDSVTLPCYGGVNKYERDKLFVQWERGGDLVLKINSEGLISYGPKYEGRVSVSPDWRDGNFSLSLSITGLCDSGVYQCSSDQKHNVTSVLLELKDYGRFQSVSLSLGEPFSLSLPEKPLDVLWKTDQKTVAHYSGGKLVVVGSHFSGRVTFPTERILRRDFSIDISSVKSSDEGKYECVVKNEHYLKDVQLKVLPPLFSRSLSVAVNDLVTLPCYGGVHKYEPDKLFVQWERGGDLVLKISSKELICGPKCQPCVMAVGVISFILVLLLVIPSVSPPVLSATESSLSIVEGRFGDSVTLPCDGSARHLPDDQLDVLWKTDQNTVAHYSGGKLVVVGSHFSGRVTFPTERILRRDFSIDISSIKSSDEDKYECVVNNVYLKDVQLKVLPPHFSRPLSVAVNDSVTLPCYGGVNKYEPDKLFVQWERGGDLVLKISSEGLTYGPKYEGRASVSPDWKDGNFSLFLSVTGLCDSGVYQCSTDQKHNVTSVLLELKDYEHFQSVSLSLGEPFSLSLPEEPVNVIFSKGGTFPKVSLCSMDTELRCEPKYKNRMEWKNNTLTMLNVTSDDVGTYTVIFSENCVISRAYKVNIIPSVNSQAYVFNLKSALLICLPILILLAAGVVGVYIRKRKQTIYICGSFLSCWQRNKDDSPLQEKNPESARTSDATGQKQSPESIQLLKITEQEQCN</sequence>
<feature type="region of interest" description="Disordered" evidence="6">
    <location>
        <begin position="3368"/>
        <end position="3395"/>
    </location>
</feature>
<feature type="compositionally biased region" description="Polar residues" evidence="6">
    <location>
        <begin position="1830"/>
        <end position="1840"/>
    </location>
</feature>
<comment type="caution">
    <text evidence="9">The sequence shown here is derived from an EMBL/GenBank/DDBJ whole genome shotgun (WGS) entry which is preliminary data.</text>
</comment>
<evidence type="ECO:0000256" key="7">
    <source>
        <dbReference type="SAM" id="Phobius"/>
    </source>
</evidence>
<feature type="compositionally biased region" description="Basic residues" evidence="6">
    <location>
        <begin position="2332"/>
        <end position="2341"/>
    </location>
</feature>
<feature type="domain" description="Ig-like" evidence="8">
    <location>
        <begin position="3710"/>
        <end position="3818"/>
    </location>
</feature>
<feature type="compositionally biased region" description="Basic and acidic residues" evidence="6">
    <location>
        <begin position="2161"/>
        <end position="2179"/>
    </location>
</feature>
<feature type="region of interest" description="Disordered" evidence="6">
    <location>
        <begin position="677"/>
        <end position="699"/>
    </location>
</feature>
<feature type="region of interest" description="Disordered" evidence="6">
    <location>
        <begin position="1939"/>
        <end position="1983"/>
    </location>
</feature>
<dbReference type="InterPro" id="IPR003599">
    <property type="entry name" value="Ig_sub"/>
</dbReference>
<dbReference type="InterPro" id="IPR013783">
    <property type="entry name" value="Ig-like_fold"/>
</dbReference>
<feature type="region of interest" description="Disordered" evidence="6">
    <location>
        <begin position="1588"/>
        <end position="1662"/>
    </location>
</feature>
<dbReference type="PANTHER" id="PTHR23053:SF0">
    <property type="entry name" value="HYDROCEPHALUS-INDUCING PROTEIN HOMOLOG"/>
    <property type="match status" value="1"/>
</dbReference>
<feature type="compositionally biased region" description="Basic and acidic residues" evidence="6">
    <location>
        <begin position="1939"/>
        <end position="1965"/>
    </location>
</feature>
<accession>A0A9Q1DJA9</accession>
<feature type="compositionally biased region" description="Polar residues" evidence="6">
    <location>
        <begin position="1812"/>
        <end position="1821"/>
    </location>
</feature>
<dbReference type="GO" id="GO:1904158">
    <property type="term" value="P:axonemal central apparatus assembly"/>
    <property type="evidence" value="ECO:0007669"/>
    <property type="project" value="TreeGrafter"/>
</dbReference>
<evidence type="ECO:0000256" key="5">
    <source>
        <dbReference type="ARBA" id="ARBA00023273"/>
    </source>
</evidence>
<feature type="domain" description="Ig-like" evidence="8">
    <location>
        <begin position="4223"/>
        <end position="4326"/>
    </location>
</feature>
<evidence type="ECO:0000313" key="10">
    <source>
        <dbReference type="Proteomes" id="UP001152803"/>
    </source>
</evidence>
<keyword evidence="5" id="KW-0966">Cell projection</keyword>